<evidence type="ECO:0000313" key="3">
    <source>
        <dbReference type="Proteomes" id="UP000241690"/>
    </source>
</evidence>
<feature type="transmembrane region" description="Helical" evidence="1">
    <location>
        <begin position="131"/>
        <end position="150"/>
    </location>
</feature>
<name>A0A2T4A0C9_TRIHA</name>
<protein>
    <submittedName>
        <fullName evidence="2">Uncharacterized protein</fullName>
    </submittedName>
</protein>
<feature type="transmembrane region" description="Helical" evidence="1">
    <location>
        <begin position="104"/>
        <end position="122"/>
    </location>
</feature>
<gene>
    <name evidence="2" type="ORF">M431DRAFT_512042</name>
</gene>
<proteinExistence type="predicted"/>
<dbReference type="EMBL" id="KZ679688">
    <property type="protein sequence ID" value="PTB50478.1"/>
    <property type="molecule type" value="Genomic_DNA"/>
</dbReference>
<reference evidence="2 3" key="1">
    <citation type="submission" date="2016-07" db="EMBL/GenBank/DDBJ databases">
        <title>Multiple horizontal gene transfer events from other fungi enriched the ability of initially mycotrophic Trichoderma (Ascomycota) to feed on dead plant biomass.</title>
        <authorList>
            <consortium name="DOE Joint Genome Institute"/>
            <person name="Aerts A."/>
            <person name="Atanasova L."/>
            <person name="Chenthamara K."/>
            <person name="Zhang J."/>
            <person name="Grujic M."/>
            <person name="Henrissat B."/>
            <person name="Kuo A."/>
            <person name="Salamov A."/>
            <person name="Lipzen A."/>
            <person name="Labutti K."/>
            <person name="Barry K."/>
            <person name="Miao Y."/>
            <person name="Rahimi M.J."/>
            <person name="Shen Q."/>
            <person name="Grigoriev I.V."/>
            <person name="Kubicek C.P."/>
            <person name="Druzhinina I.S."/>
        </authorList>
    </citation>
    <scope>NUCLEOTIDE SEQUENCE [LARGE SCALE GENOMIC DNA]</scope>
    <source>
        <strain evidence="2 3">CBS 226.95</strain>
    </source>
</reference>
<keyword evidence="1" id="KW-1133">Transmembrane helix</keyword>
<organism evidence="2 3">
    <name type="scientific">Trichoderma harzianum CBS 226.95</name>
    <dbReference type="NCBI Taxonomy" id="983964"/>
    <lineage>
        <taxon>Eukaryota</taxon>
        <taxon>Fungi</taxon>
        <taxon>Dikarya</taxon>
        <taxon>Ascomycota</taxon>
        <taxon>Pezizomycotina</taxon>
        <taxon>Sordariomycetes</taxon>
        <taxon>Hypocreomycetidae</taxon>
        <taxon>Hypocreales</taxon>
        <taxon>Hypocreaceae</taxon>
        <taxon>Trichoderma</taxon>
    </lineage>
</organism>
<sequence length="180" mass="20259">MLERHDTATSYPSATKNDQSVGAAQIYAAAQQEANHDSRRHSTCNTLAAWGLTAALNIIPEQFGKGSENKGCWRIYPTCNSVAVRNQTHLFWFQDRRYSCELCLFFIAATTFIYWSCVLRLFSRPKWRDKYLSQTLTTTFIALLPFAAVIQDPATIFLRVLPTVVDVCASACLALDYCGQ</sequence>
<accession>A0A2T4A0C9</accession>
<dbReference type="AlphaFoldDB" id="A0A2T4A0C9"/>
<evidence type="ECO:0000313" key="2">
    <source>
        <dbReference type="EMBL" id="PTB50478.1"/>
    </source>
</evidence>
<dbReference type="GeneID" id="36628348"/>
<keyword evidence="1" id="KW-0812">Transmembrane</keyword>
<dbReference type="RefSeq" id="XP_024770155.1">
    <property type="nucleotide sequence ID" value="XM_024919779.1"/>
</dbReference>
<dbReference type="Proteomes" id="UP000241690">
    <property type="component" value="Unassembled WGS sequence"/>
</dbReference>
<evidence type="ECO:0000256" key="1">
    <source>
        <dbReference type="SAM" id="Phobius"/>
    </source>
</evidence>
<keyword evidence="1" id="KW-0472">Membrane</keyword>
<keyword evidence="3" id="KW-1185">Reference proteome</keyword>